<evidence type="ECO:0000256" key="1">
    <source>
        <dbReference type="ARBA" id="ARBA00000085"/>
    </source>
</evidence>
<dbReference type="InterPro" id="IPR016120">
    <property type="entry name" value="Sig_transdc_His_kin_SpoOB"/>
</dbReference>
<dbReference type="Pfam" id="PF00989">
    <property type="entry name" value="PAS"/>
    <property type="match status" value="1"/>
</dbReference>
<evidence type="ECO:0000256" key="13">
    <source>
        <dbReference type="ARBA" id="ARBA00023136"/>
    </source>
</evidence>
<evidence type="ECO:0000256" key="10">
    <source>
        <dbReference type="ARBA" id="ARBA00022840"/>
    </source>
</evidence>
<comment type="caution">
    <text evidence="17">The sequence shown here is derived from an EMBL/GenBank/DDBJ whole genome shotgun (WGS) entry which is preliminary data.</text>
</comment>
<feature type="domain" description="Histidine kinase" evidence="16">
    <location>
        <begin position="422"/>
        <end position="556"/>
    </location>
</feature>
<evidence type="ECO:0000259" key="16">
    <source>
        <dbReference type="PROSITE" id="PS50109"/>
    </source>
</evidence>
<dbReference type="Gene3D" id="1.10.287.130">
    <property type="match status" value="1"/>
</dbReference>
<keyword evidence="6" id="KW-0808">Transferase</keyword>
<accession>A0A7W9YDK1</accession>
<keyword evidence="13 15" id="KW-0472">Membrane</keyword>
<evidence type="ECO:0000256" key="6">
    <source>
        <dbReference type="ARBA" id="ARBA00022679"/>
    </source>
</evidence>
<dbReference type="InterPro" id="IPR029151">
    <property type="entry name" value="Sensor-like_sf"/>
</dbReference>
<dbReference type="PANTHER" id="PTHR43304">
    <property type="entry name" value="PHYTOCHROME-LIKE PROTEIN CPH1"/>
    <property type="match status" value="1"/>
</dbReference>
<evidence type="ECO:0000256" key="4">
    <source>
        <dbReference type="ARBA" id="ARBA00022475"/>
    </source>
</evidence>
<dbReference type="GO" id="GO:0005886">
    <property type="term" value="C:plasma membrane"/>
    <property type="evidence" value="ECO:0007669"/>
    <property type="project" value="UniProtKB-SubCell"/>
</dbReference>
<dbReference type="InterPro" id="IPR052162">
    <property type="entry name" value="Sensor_kinase/Photoreceptor"/>
</dbReference>
<keyword evidence="12" id="KW-0902">Two-component regulatory system</keyword>
<dbReference type="AlphaFoldDB" id="A0A7W9YDK1"/>
<evidence type="ECO:0000256" key="11">
    <source>
        <dbReference type="ARBA" id="ARBA00022989"/>
    </source>
</evidence>
<evidence type="ECO:0000256" key="5">
    <source>
        <dbReference type="ARBA" id="ARBA00022553"/>
    </source>
</evidence>
<dbReference type="SMART" id="SM00091">
    <property type="entry name" value="PAS"/>
    <property type="match status" value="1"/>
</dbReference>
<dbReference type="InterPro" id="IPR039506">
    <property type="entry name" value="SPOB_a"/>
</dbReference>
<keyword evidence="8" id="KW-0547">Nucleotide-binding</keyword>
<feature type="region of interest" description="Disordered" evidence="14">
    <location>
        <begin position="500"/>
        <end position="520"/>
    </location>
</feature>
<dbReference type="InterPro" id="IPR013767">
    <property type="entry name" value="PAS_fold"/>
</dbReference>
<keyword evidence="5" id="KW-0597">Phosphoprotein</keyword>
<protein>
    <recommendedName>
        <fullName evidence="3">histidine kinase</fullName>
        <ecNumber evidence="3">2.7.13.3</ecNumber>
    </recommendedName>
</protein>
<dbReference type="PROSITE" id="PS50109">
    <property type="entry name" value="HIS_KIN"/>
    <property type="match status" value="1"/>
</dbReference>
<feature type="compositionally biased region" description="Low complexity" evidence="14">
    <location>
        <begin position="511"/>
        <end position="520"/>
    </location>
</feature>
<dbReference type="EC" id="2.7.13.3" evidence="3"/>
<dbReference type="SUPFAM" id="SSF55874">
    <property type="entry name" value="ATPase domain of HSP90 chaperone/DNA topoisomerase II/histidine kinase"/>
    <property type="match status" value="1"/>
</dbReference>
<evidence type="ECO:0000256" key="3">
    <source>
        <dbReference type="ARBA" id="ARBA00012438"/>
    </source>
</evidence>
<proteinExistence type="predicted"/>
<dbReference type="Pfam" id="PF14689">
    <property type="entry name" value="SPOB_a"/>
    <property type="match status" value="1"/>
</dbReference>
<dbReference type="PRINTS" id="PR00344">
    <property type="entry name" value="BCTRLSENSOR"/>
</dbReference>
<dbReference type="RefSeq" id="WP_343070381.1">
    <property type="nucleotide sequence ID" value="NZ_JACHDS010000001.1"/>
</dbReference>
<dbReference type="GO" id="GO:0006355">
    <property type="term" value="P:regulation of DNA-templated transcription"/>
    <property type="evidence" value="ECO:0007669"/>
    <property type="project" value="InterPro"/>
</dbReference>
<dbReference type="Gene3D" id="3.30.565.10">
    <property type="entry name" value="Histidine kinase-like ATPase, C-terminal domain"/>
    <property type="match status" value="1"/>
</dbReference>
<reference evidence="17 18" key="1">
    <citation type="submission" date="2020-08" db="EMBL/GenBank/DDBJ databases">
        <title>Sequencing the genomes of 1000 actinobacteria strains.</title>
        <authorList>
            <person name="Klenk H.-P."/>
        </authorList>
    </citation>
    <scope>NUCLEOTIDE SEQUENCE [LARGE SCALE GENOMIC DNA]</scope>
    <source>
        <strain evidence="17 18">DSM 46659</strain>
    </source>
</reference>
<comment type="subcellular location">
    <subcellularLocation>
        <location evidence="2">Cell membrane</location>
        <topology evidence="2">Multi-pass membrane protein</topology>
    </subcellularLocation>
</comment>
<evidence type="ECO:0000313" key="17">
    <source>
        <dbReference type="EMBL" id="MBB6170200.1"/>
    </source>
</evidence>
<keyword evidence="10" id="KW-0067">ATP-binding</keyword>
<dbReference type="Pfam" id="PF17203">
    <property type="entry name" value="sCache_3_2"/>
    <property type="match status" value="1"/>
</dbReference>
<dbReference type="SUPFAM" id="SSF55890">
    <property type="entry name" value="Sporulation response regulatory protein Spo0B"/>
    <property type="match status" value="1"/>
</dbReference>
<dbReference type="Gene3D" id="3.30.450.20">
    <property type="entry name" value="PAS domain"/>
    <property type="match status" value="2"/>
</dbReference>
<dbReference type="InterPro" id="IPR033463">
    <property type="entry name" value="sCache_3"/>
</dbReference>
<evidence type="ECO:0000256" key="8">
    <source>
        <dbReference type="ARBA" id="ARBA00022741"/>
    </source>
</evidence>
<keyword evidence="11 15" id="KW-1133">Transmembrane helix</keyword>
<dbReference type="InterPro" id="IPR004358">
    <property type="entry name" value="Sig_transdc_His_kin-like_C"/>
</dbReference>
<feature type="transmembrane region" description="Helical" evidence="15">
    <location>
        <begin position="175"/>
        <end position="194"/>
    </location>
</feature>
<evidence type="ECO:0000256" key="12">
    <source>
        <dbReference type="ARBA" id="ARBA00023012"/>
    </source>
</evidence>
<dbReference type="SMART" id="SM00387">
    <property type="entry name" value="HATPase_c"/>
    <property type="match status" value="1"/>
</dbReference>
<keyword evidence="7 15" id="KW-0812">Transmembrane</keyword>
<evidence type="ECO:0000313" key="18">
    <source>
        <dbReference type="Proteomes" id="UP000546642"/>
    </source>
</evidence>
<dbReference type="EMBL" id="JACHDS010000001">
    <property type="protein sequence ID" value="MBB6170200.1"/>
    <property type="molecule type" value="Genomic_DNA"/>
</dbReference>
<evidence type="ECO:0000256" key="2">
    <source>
        <dbReference type="ARBA" id="ARBA00004651"/>
    </source>
</evidence>
<name>A0A7W9YDK1_9ACTN</name>
<dbReference type="InterPro" id="IPR003594">
    <property type="entry name" value="HATPase_dom"/>
</dbReference>
<keyword evidence="18" id="KW-1185">Reference proteome</keyword>
<comment type="catalytic activity">
    <reaction evidence="1">
        <text>ATP + protein L-histidine = ADP + protein N-phospho-L-histidine.</text>
        <dbReference type="EC" id="2.7.13.3"/>
    </reaction>
</comment>
<dbReference type="InterPro" id="IPR000014">
    <property type="entry name" value="PAS"/>
</dbReference>
<dbReference type="Proteomes" id="UP000546642">
    <property type="component" value="Unassembled WGS sequence"/>
</dbReference>
<evidence type="ECO:0000256" key="15">
    <source>
        <dbReference type="SAM" id="Phobius"/>
    </source>
</evidence>
<organism evidence="17 18">
    <name type="scientific">Nocardiopsis mwathae</name>
    <dbReference type="NCBI Taxonomy" id="1472723"/>
    <lineage>
        <taxon>Bacteria</taxon>
        <taxon>Bacillati</taxon>
        <taxon>Actinomycetota</taxon>
        <taxon>Actinomycetes</taxon>
        <taxon>Streptosporangiales</taxon>
        <taxon>Nocardiopsidaceae</taxon>
        <taxon>Nocardiopsis</taxon>
    </lineage>
</organism>
<gene>
    <name evidence="17" type="ORF">HNR23_000260</name>
</gene>
<dbReference type="SUPFAM" id="SSF103190">
    <property type="entry name" value="Sensory domain-like"/>
    <property type="match status" value="1"/>
</dbReference>
<feature type="compositionally biased region" description="Low complexity" evidence="14">
    <location>
        <begin position="555"/>
        <end position="571"/>
    </location>
</feature>
<dbReference type="InterPro" id="IPR036890">
    <property type="entry name" value="HATPase_C_sf"/>
</dbReference>
<dbReference type="InterPro" id="IPR005467">
    <property type="entry name" value="His_kinase_dom"/>
</dbReference>
<feature type="region of interest" description="Disordered" evidence="14">
    <location>
        <begin position="452"/>
        <end position="473"/>
    </location>
</feature>
<keyword evidence="9 17" id="KW-0418">Kinase</keyword>
<evidence type="ECO:0000256" key="14">
    <source>
        <dbReference type="SAM" id="MobiDB-lite"/>
    </source>
</evidence>
<dbReference type="GO" id="GO:0000155">
    <property type="term" value="F:phosphorelay sensor kinase activity"/>
    <property type="evidence" value="ECO:0007669"/>
    <property type="project" value="InterPro"/>
</dbReference>
<evidence type="ECO:0000256" key="9">
    <source>
        <dbReference type="ARBA" id="ARBA00022777"/>
    </source>
</evidence>
<sequence length="584" mass="61110">MRRPLARLTLAGQFLALQLVIVVAVLIAVAGVSLAQADAGFRRTEGQRMLAVAETAASMETVRVGLGDPKREGILQPTAESLRGLAGADHLVIARPDLRALSGADPRRIGAEVDTGDSDVLDGRAWIGVVDIGGRPVLAAHAPVIAADGEILGLVAAGRDYPGLVERLATAAPTLLVYLGIALVLGVAGSLLLARRVKRQTLGLEPGEITRLAEHREAMLHGIKEGVLGLDEQDRVTLVNDTAAQLLRLPADTGGRGLAELGVAPDLLDALTDRVQQSDRVVLMNNRLVTLNRMPLYHRGRPIGSVTTMRDRTALVELRHELDASRTSTEALRAQAHEFSNRLHVIAGLLELEEYDEVARYVHRIGGARARLTEDVASRVADPSVAALLIAKASLAAEQGSRLLVSDTTDLSFHDERLSSDLVTVVGNLVDNALDATRGDDGAWVEVELTEEGRGPVEPDGGAGPGGARSADATAVRVRVRDSGAGVPHELAEQVFRSGFSTKEPGRDGAAHSAAAPGRPAGRGVGLALVRLVCARRGGRVDVAGAEFTARLPFGAEPGARAGAAGAARAATAEDRTHDVGGEA</sequence>
<feature type="compositionally biased region" description="Basic and acidic residues" evidence="14">
    <location>
        <begin position="572"/>
        <end position="584"/>
    </location>
</feature>
<dbReference type="PANTHER" id="PTHR43304:SF1">
    <property type="entry name" value="PAC DOMAIN-CONTAINING PROTEIN"/>
    <property type="match status" value="1"/>
</dbReference>
<dbReference type="GO" id="GO:0005524">
    <property type="term" value="F:ATP binding"/>
    <property type="evidence" value="ECO:0007669"/>
    <property type="project" value="UniProtKB-KW"/>
</dbReference>
<feature type="region of interest" description="Disordered" evidence="14">
    <location>
        <begin position="555"/>
        <end position="584"/>
    </location>
</feature>
<keyword evidence="4" id="KW-1003">Cell membrane</keyword>
<evidence type="ECO:0000256" key="7">
    <source>
        <dbReference type="ARBA" id="ARBA00022692"/>
    </source>
</evidence>
<dbReference type="Pfam" id="PF02518">
    <property type="entry name" value="HATPase_c"/>
    <property type="match status" value="1"/>
</dbReference>